<evidence type="ECO:0000313" key="2">
    <source>
        <dbReference type="Proteomes" id="UP000255233"/>
    </source>
</evidence>
<protein>
    <submittedName>
        <fullName evidence="1">Uncharacterized protein</fullName>
    </submittedName>
</protein>
<gene>
    <name evidence="1" type="ORF">NCTC11190_00557</name>
</gene>
<accession>A0A379MR33</accession>
<keyword evidence="2" id="KW-1185">Reference proteome</keyword>
<evidence type="ECO:0000313" key="1">
    <source>
        <dbReference type="EMBL" id="SUE33350.1"/>
    </source>
</evidence>
<dbReference type="AlphaFoldDB" id="A0A379MR33"/>
<proteinExistence type="predicted"/>
<dbReference type="EMBL" id="UGVL01000001">
    <property type="protein sequence ID" value="SUE33350.1"/>
    <property type="molecule type" value="Genomic_DNA"/>
</dbReference>
<dbReference type="Proteomes" id="UP000255233">
    <property type="component" value="Unassembled WGS sequence"/>
</dbReference>
<sequence length="49" mass="5373">MLRISWACRIPLSSTNFVLSEQGLYNGYCLISPCSDNTKGFAIQKDCGA</sequence>
<organism evidence="1 2">
    <name type="scientific">Rikenella microfusus</name>
    <dbReference type="NCBI Taxonomy" id="28139"/>
    <lineage>
        <taxon>Bacteria</taxon>
        <taxon>Pseudomonadati</taxon>
        <taxon>Bacteroidota</taxon>
        <taxon>Bacteroidia</taxon>
        <taxon>Bacteroidales</taxon>
        <taxon>Rikenellaceae</taxon>
        <taxon>Rikenella</taxon>
    </lineage>
</organism>
<reference evidence="1 2" key="1">
    <citation type="submission" date="2018-06" db="EMBL/GenBank/DDBJ databases">
        <authorList>
            <consortium name="Pathogen Informatics"/>
            <person name="Doyle S."/>
        </authorList>
    </citation>
    <scope>NUCLEOTIDE SEQUENCE [LARGE SCALE GENOMIC DNA]</scope>
    <source>
        <strain evidence="1 2">NCTC11190</strain>
    </source>
</reference>
<name>A0A379MR33_9BACT</name>
<dbReference type="STRING" id="880526.GCA_000427365_00889"/>